<dbReference type="Proteomes" id="UP000433483">
    <property type="component" value="Unassembled WGS sequence"/>
</dbReference>
<evidence type="ECO:0000259" key="2">
    <source>
        <dbReference type="Pfam" id="PF10493"/>
    </source>
</evidence>
<evidence type="ECO:0000259" key="4">
    <source>
        <dbReference type="Pfam" id="PF24515"/>
    </source>
</evidence>
<dbReference type="GO" id="GO:1903394">
    <property type="term" value="P:protein localization to kinetochore involved in kinetochore assembly"/>
    <property type="evidence" value="ECO:0007669"/>
    <property type="project" value="TreeGrafter"/>
</dbReference>
<evidence type="ECO:0000313" key="7">
    <source>
        <dbReference type="EMBL" id="KAE8941705.1"/>
    </source>
</evidence>
<dbReference type="InterPro" id="IPR055403">
    <property type="entry name" value="ARM_KNTC1_1st"/>
</dbReference>
<feature type="domain" description="KNTC1 third ARM-repeats" evidence="4">
    <location>
        <begin position="1437"/>
        <end position="1636"/>
    </location>
</feature>
<dbReference type="Pfam" id="PF24515">
    <property type="entry name" value="ARM_KNTC1_3rd"/>
    <property type="match status" value="1"/>
</dbReference>
<dbReference type="EMBL" id="QXGA01000346">
    <property type="protein sequence ID" value="KAE9147469.1"/>
    <property type="molecule type" value="Genomic_DNA"/>
</dbReference>
<dbReference type="GO" id="GO:0031267">
    <property type="term" value="F:small GTPase binding"/>
    <property type="evidence" value="ECO:0007669"/>
    <property type="project" value="TreeGrafter"/>
</dbReference>
<dbReference type="GO" id="GO:0000070">
    <property type="term" value="P:mitotic sister chromatid segregation"/>
    <property type="evidence" value="ECO:0007669"/>
    <property type="project" value="TreeGrafter"/>
</dbReference>
<evidence type="ECO:0000313" key="10">
    <source>
        <dbReference type="EMBL" id="KAE9147469.1"/>
    </source>
</evidence>
<dbReference type="Proteomes" id="UP000440367">
    <property type="component" value="Unassembled WGS sequence"/>
</dbReference>
<evidence type="ECO:0000313" key="16">
    <source>
        <dbReference type="Proteomes" id="UP000437068"/>
    </source>
</evidence>
<evidence type="ECO:0000256" key="1">
    <source>
        <dbReference type="SAM" id="MobiDB-lite"/>
    </source>
</evidence>
<feature type="domain" description="RZZ complex subunit KNTC1/ROD C-terminal" evidence="2">
    <location>
        <begin position="1701"/>
        <end position="2168"/>
    </location>
</feature>
<evidence type="ECO:0000259" key="6">
    <source>
        <dbReference type="Pfam" id="PF24520"/>
    </source>
</evidence>
<evidence type="ECO:0000313" key="18">
    <source>
        <dbReference type="Proteomes" id="UP000440732"/>
    </source>
</evidence>
<dbReference type="Proteomes" id="UP000441208">
    <property type="component" value="Unassembled WGS sequence"/>
</dbReference>
<dbReference type="EMBL" id="QXGB01000328">
    <property type="protein sequence ID" value="KAE9219269.1"/>
    <property type="molecule type" value="Genomic_DNA"/>
</dbReference>
<feature type="region of interest" description="Disordered" evidence="1">
    <location>
        <begin position="1234"/>
        <end position="1254"/>
    </location>
</feature>
<evidence type="ECO:0000313" key="12">
    <source>
        <dbReference type="EMBL" id="KAE9241390.1"/>
    </source>
</evidence>
<dbReference type="PANTHER" id="PTHR15688:SF1">
    <property type="entry name" value="KINETOCHORE-ASSOCIATED PROTEIN 1"/>
    <property type="match status" value="1"/>
</dbReference>
<dbReference type="GO" id="GO:1990423">
    <property type="term" value="C:RZZ complex"/>
    <property type="evidence" value="ECO:0007669"/>
    <property type="project" value="TreeGrafter"/>
</dbReference>
<evidence type="ECO:0000313" key="13">
    <source>
        <dbReference type="EMBL" id="KAE9316714.1"/>
    </source>
</evidence>
<proteinExistence type="predicted"/>
<dbReference type="Proteomes" id="UP000460718">
    <property type="component" value="Unassembled WGS sequence"/>
</dbReference>
<feature type="domain" description="KNTC1 first ARM-repeats" evidence="6">
    <location>
        <begin position="505"/>
        <end position="620"/>
    </location>
</feature>
<dbReference type="Pfam" id="PF24520">
    <property type="entry name" value="ARM_KNTC1_1st"/>
    <property type="match status" value="1"/>
</dbReference>
<evidence type="ECO:0000313" key="14">
    <source>
        <dbReference type="Proteomes" id="UP000429523"/>
    </source>
</evidence>
<evidence type="ECO:0000259" key="3">
    <source>
        <dbReference type="Pfam" id="PF24506"/>
    </source>
</evidence>
<accession>A0A6A3F780</accession>
<feature type="compositionally biased region" description="Polar residues" evidence="1">
    <location>
        <begin position="1236"/>
        <end position="1254"/>
    </location>
</feature>
<evidence type="ECO:0000259" key="5">
    <source>
        <dbReference type="Pfam" id="PF24516"/>
    </source>
</evidence>
<feature type="domain" description="KNTC1 second ARM-repeats" evidence="5">
    <location>
        <begin position="795"/>
        <end position="924"/>
    </location>
</feature>
<evidence type="ECO:0000313" key="20">
    <source>
        <dbReference type="Proteomes" id="UP000460718"/>
    </source>
</evidence>
<dbReference type="EMBL" id="QXGF01000345">
    <property type="protein sequence ID" value="KAE8941705.1"/>
    <property type="molecule type" value="Genomic_DNA"/>
</dbReference>
<gene>
    <name evidence="13" type="ORF">PF001_g7184</name>
    <name evidence="12" type="ORF">PF002_g9286</name>
    <name evidence="11" type="ORF">PF005_g7935</name>
    <name evidence="10" type="ORF">PF006_g7839</name>
    <name evidence="9" type="ORF">PF007_g8333</name>
    <name evidence="7" type="ORF">PF009_g8511</name>
    <name evidence="8" type="ORF">PF011_g6501</name>
</gene>
<dbReference type="Pfam" id="PF10493">
    <property type="entry name" value="Rod_C"/>
    <property type="match status" value="1"/>
</dbReference>
<dbReference type="GO" id="GO:0007094">
    <property type="term" value="P:mitotic spindle assembly checkpoint signaling"/>
    <property type="evidence" value="ECO:0007669"/>
    <property type="project" value="TreeGrafter"/>
</dbReference>
<evidence type="ECO:0000313" key="17">
    <source>
        <dbReference type="Proteomes" id="UP000440367"/>
    </source>
</evidence>
<dbReference type="InterPro" id="IPR052802">
    <property type="entry name" value="KNTC1"/>
</dbReference>
<dbReference type="Pfam" id="PF24506">
    <property type="entry name" value="KNTC1_N"/>
    <property type="match status" value="1"/>
</dbReference>
<protein>
    <submittedName>
        <fullName evidence="7">Uncharacterized protein</fullName>
    </submittedName>
</protein>
<dbReference type="EMBL" id="QXFW01000276">
    <property type="protein sequence ID" value="KAE9017861.1"/>
    <property type="molecule type" value="Genomic_DNA"/>
</dbReference>
<feature type="region of interest" description="Disordered" evidence="1">
    <location>
        <begin position="1156"/>
        <end position="1176"/>
    </location>
</feature>
<feature type="domain" description="KNTC1 N-terminal" evidence="3">
    <location>
        <begin position="87"/>
        <end position="293"/>
    </location>
</feature>
<dbReference type="Proteomes" id="UP000437068">
    <property type="component" value="Unassembled WGS sequence"/>
</dbReference>
<dbReference type="Pfam" id="PF24516">
    <property type="entry name" value="ARM_KNTC1_2nd"/>
    <property type="match status" value="1"/>
</dbReference>
<dbReference type="GO" id="GO:0005828">
    <property type="term" value="C:kinetochore microtubule"/>
    <property type="evidence" value="ECO:0007669"/>
    <property type="project" value="TreeGrafter"/>
</dbReference>
<sequence>MADEDEGPDHDLQKRTRKMTASLLCKLPPKTCPNSDAGSPKLSISDPNAPWIAVRGSKTAVIVNDRRVVEVVDVVEAGDGRKVDQKTILMQNQVMAMAFSACGEFIAIADDSGTLSLYKSNGELLFGHRVARAGGADSVVAIEFATVEGGLTSSDAQDLVLVTASGTLLRLGDLRLAEFEQLLKDKPKEALRVIMRNIRFERTNAGRLNEGARSCMLVHRVHEEVFIILGNHGAHLSVWKASLNDNESRTAIEKVSIFDDSTLAHIDSMMFDSDYKRLVLLSEGKLSWWKWPSAGKLFEADITGIGSFAVFGTPIGEGNREDASLLVVSRISDDNNSAATLELVRIAHSEPGDNSSACALSGVDATDDVQPPSKCVNVALFGRFNGANEHRGLVAYRTEQGVSMRLLTSHDDAGNSDDEKCDSEGGEVSCDEDIVTIAQSLTSVPVSSLLRKRAMKKYQVKLNMCAESIGEDEDVSRTVLKYLLQVAAGIREFTSSSPRSSSFLSNLLRWCNEISELSYKWTTFQLLRSSSSSDGGADGKTLREKWDLFRTIPVVDMLEKYVKLGSMRSVMILWSRHLDDEAVRNIGKLVRCLPASLPLPAYAEWIQHEVIPTLIRHVEQLAERPSGSDTETEPDNQPLLVELALWILERSEAAAAEGDVDTAIRICNLLKIDDSDDGIGGGAISFYEFKLQSSTATSFSASLEPGEHNKEPSPESDAFERIEALCQKLQHVKLLAVEHHFVVALSVFEGETPTTIAMSMLDRVFTPDDLKKEVEDHVKRYLRYCDVHVDPVLHDYVTELAESIQTSQSAEETRALVLLDEIEDANVRADATLALLWSALPPYSQALKSYANCTKSWKTERLEEIEEHLRLMEIQDMLTRYGITEFDIADAKSASRMVFHILNQVSRPSAFADAMLLVDAYGDLHCDRAAVQFTENLLANSAATLSTDENLDEVEINVKKAMNALAEVKRRNEPRSHTMFFVSLMEEIIEFGIMLLEMEAEELAVEESSDHLERHSENKPHSFVLRMLVRLAAAYLPELKSIMELADSTRSEDLTAYIDNPTYLLSDALVADLQRICRVEAQHGVLLSLSLLRDPGRCEMKLKQLMKPELLFTECGDNDGTTSGDISAARVTYDRKGKGKKRAVASNEHISSVVAKRQRTNKEDDPRSLNGANRGLQQDDDRTRLIFDLNRFASAVGLESNVCQSLIAQSAASSGCVLQAVRFSRDLFSRRGNTGVGNSSSVNAPPQHGPQSTFQPAETLKKIAISLSLYTSTHVKDIYDISITRNQQLPAAQVARIQAPIYTLELLKYSLCICDKASFDETLILLKNTMLVNEVLQFTQYNILEGKADETHWELYPRWYRGDACVLPSYESMKLATRFAIAEHKNLRRDADSRDTIASKRYVSFLVEQRADLLSLQALLSMQELPENAASVVNTQMGKLLSTVFQSQEIDNYLALGLMLSMKLEDAFQAFRTQISRENIAKDFYRFQQLAHIGADAARAWQEIAFLHQCVELEGNARWWHYLNLLGIECDHKAFQSKRRDLQYIRSLVPTLITRSNYDFYTVLEFTRHYQIDDNFPSLVYAETLLLEASATTNLEYQDKIVGVLEDIHEQHLIKLLLKSIPKVSGQDYDRLLFIFRLLLENTSYRGRNEVERRIDVLRNLKAFAALQGKGKGNPTENHDQEVAVDSEASCKSTISMQGGKASGTRISFHDLIADPSEVLAQLVTKENFSALIGLAEPLRLEPDELQMLLLKNMITTNLRCNKSEDNTSLVQFSAFESILGCLSDTESRVTAAEWLAENFPLGEDKLKALEFALKAAISGGNGPEDPSNTSFTGHEALTRLETKILRVKVELLLRNGGSQTSSLVDVIDDKEQTNDLLALVSEPSKLFLELYRRYALWFYTHSNSMLHKVVDSIAELLQLPQAQLRLDLIREWLVKDAVHIGKEISSQETKEDPFELLDSEKLLLADEDYGKRILYLATAHVKRGDSFGEQLLSYLIEFAKDTQPRVGVTFRAKMRALRVILRLGQLYHAAVERFVITKYGIASSNAFFKELLSYTKHCTHMMTFEEHRVPYEMPFVLKSDKEVLTRSFLRRFPTNEPWVLRCASQMMLDFAVEASDLWEDILSRMLRLGMVRSLANVMGPLSRKSFVRSLECGRRVWEDVLTLPMTQLKLRHNNQANFSSEAQERSRCADTLCFAGIAVPSIRSALDRVVALLQRCPFLDQIDTPVFVIHLRDLAEMCEEEPNGAEIVRQLDLFGFAVKCAMIIPKPVARFEALVRIIHAGAYGSVLHELLDISCFLEDEHAMEDSDGEFADNFRLVQESFSEAAKREDYSAIWGTPFEKGFVEYLAATGNIDYLLSQLLEDRRMETALTAVELYYEYHPSAAPSLDAAGSCEGEMAESSNKRWELIDAYLASSNSPP</sequence>
<comment type="caution">
    <text evidence="7">The sequence shown here is derived from an EMBL/GenBank/DDBJ whole genome shotgun (WGS) entry which is preliminary data.</text>
</comment>
<evidence type="ECO:0000313" key="8">
    <source>
        <dbReference type="EMBL" id="KAE9017861.1"/>
    </source>
</evidence>
<dbReference type="InterPro" id="IPR036322">
    <property type="entry name" value="WD40_repeat_dom_sf"/>
</dbReference>
<dbReference type="InterPro" id="IPR055404">
    <property type="entry name" value="ARM_KNTC1_2nd"/>
</dbReference>
<evidence type="ECO:0000313" key="19">
    <source>
        <dbReference type="Proteomes" id="UP000441208"/>
    </source>
</evidence>
<keyword evidence="15" id="KW-1185">Reference proteome</keyword>
<dbReference type="EMBL" id="QXGE01000301">
    <property type="protein sequence ID" value="KAE9316714.1"/>
    <property type="molecule type" value="Genomic_DNA"/>
</dbReference>
<dbReference type="SUPFAM" id="SSF50978">
    <property type="entry name" value="WD40 repeat-like"/>
    <property type="match status" value="1"/>
</dbReference>
<evidence type="ECO:0000313" key="11">
    <source>
        <dbReference type="EMBL" id="KAE9219269.1"/>
    </source>
</evidence>
<dbReference type="InterPro" id="IPR055405">
    <property type="entry name" value="ARM_KNTC1_3rd"/>
</dbReference>
<dbReference type="OrthoDB" id="78320at2759"/>
<evidence type="ECO:0000313" key="15">
    <source>
        <dbReference type="Proteomes" id="UP000433483"/>
    </source>
</evidence>
<evidence type="ECO:0000313" key="9">
    <source>
        <dbReference type="EMBL" id="KAE9119962.1"/>
    </source>
</evidence>
<name>A0A6A3F780_9STRA</name>
<dbReference type="EMBL" id="QXGD01000380">
    <property type="protein sequence ID" value="KAE9241390.1"/>
    <property type="molecule type" value="Genomic_DNA"/>
</dbReference>
<dbReference type="InterPro" id="IPR055402">
    <property type="entry name" value="KNTC1_N"/>
</dbReference>
<reference evidence="14 15" key="1">
    <citation type="submission" date="2018-08" db="EMBL/GenBank/DDBJ databases">
        <title>Genomic investigation of the strawberry pathogen Phytophthora fragariae indicates pathogenicity is determined by transcriptional variation in three key races.</title>
        <authorList>
            <person name="Adams T.M."/>
            <person name="Armitage A.D."/>
            <person name="Sobczyk M.K."/>
            <person name="Bates H.J."/>
            <person name="Dunwell J.M."/>
            <person name="Nellist C.F."/>
            <person name="Harrison R.J."/>
        </authorList>
    </citation>
    <scope>NUCLEOTIDE SEQUENCE [LARGE SCALE GENOMIC DNA]</scope>
    <source>
        <strain evidence="13 16">A4</strain>
        <strain evidence="12 17">BC-1</strain>
        <strain evidence="11 15">NOV-27</strain>
        <strain evidence="10 18">NOV-5</strain>
        <strain evidence="9 19">NOV-71</strain>
        <strain evidence="7 14">NOV-9</strain>
        <strain evidence="8 20">SCRP245</strain>
    </source>
</reference>
<organism evidence="7 14">
    <name type="scientific">Phytophthora fragariae</name>
    <dbReference type="NCBI Taxonomy" id="53985"/>
    <lineage>
        <taxon>Eukaryota</taxon>
        <taxon>Sar</taxon>
        <taxon>Stramenopiles</taxon>
        <taxon>Oomycota</taxon>
        <taxon>Peronosporomycetes</taxon>
        <taxon>Peronosporales</taxon>
        <taxon>Peronosporaceae</taxon>
        <taxon>Phytophthora</taxon>
    </lineage>
</organism>
<dbReference type="EMBL" id="QXFZ01000347">
    <property type="protein sequence ID" value="KAE9119962.1"/>
    <property type="molecule type" value="Genomic_DNA"/>
</dbReference>
<dbReference type="InterPro" id="IPR019527">
    <property type="entry name" value="RZZ-complex_KNTC1/ROD_C"/>
</dbReference>
<dbReference type="PANTHER" id="PTHR15688">
    <property type="entry name" value="KINETOCHORE-ASSOCIATED PROTEIN 1"/>
    <property type="match status" value="1"/>
</dbReference>
<dbReference type="GO" id="GO:0005737">
    <property type="term" value="C:cytoplasm"/>
    <property type="evidence" value="ECO:0007669"/>
    <property type="project" value="TreeGrafter"/>
</dbReference>
<dbReference type="Proteomes" id="UP000440732">
    <property type="component" value="Unassembled WGS sequence"/>
</dbReference>
<dbReference type="Proteomes" id="UP000429523">
    <property type="component" value="Unassembled WGS sequence"/>
</dbReference>